<dbReference type="RefSeq" id="WP_284207205.1">
    <property type="nucleotide sequence ID" value="NZ_BSSU01000006.1"/>
</dbReference>
<evidence type="ECO:0000313" key="3">
    <source>
        <dbReference type="Proteomes" id="UP001157133"/>
    </source>
</evidence>
<proteinExistence type="predicted"/>
<organism evidence="2 3">
    <name type="scientific">Thalassotalea eurytherma</name>
    <dbReference type="NCBI Taxonomy" id="1144278"/>
    <lineage>
        <taxon>Bacteria</taxon>
        <taxon>Pseudomonadati</taxon>
        <taxon>Pseudomonadota</taxon>
        <taxon>Gammaproteobacteria</taxon>
        <taxon>Alteromonadales</taxon>
        <taxon>Colwelliaceae</taxon>
        <taxon>Thalassotalea</taxon>
    </lineage>
</organism>
<evidence type="ECO:0000313" key="2">
    <source>
        <dbReference type="EMBL" id="GLX81859.1"/>
    </source>
</evidence>
<dbReference type="Proteomes" id="UP001157133">
    <property type="component" value="Unassembled WGS sequence"/>
</dbReference>
<gene>
    <name evidence="2" type="ORF">theurythT_13110</name>
</gene>
<comment type="caution">
    <text evidence="2">The sequence shown here is derived from an EMBL/GenBank/DDBJ whole genome shotgun (WGS) entry which is preliminary data.</text>
</comment>
<dbReference type="EMBL" id="BSSU01000006">
    <property type="protein sequence ID" value="GLX81859.1"/>
    <property type="molecule type" value="Genomic_DNA"/>
</dbReference>
<sequence length="156" mass="17869">MTTAKKLNGVQLKQHNYQKFIKWTEDVSDVDLISIVSKRSGLLKRVDVAKLADINRKNLTDNADIVKALEAFENKLRSREILPKVANDKNENASDKCKDLNANEFKDARASQQLAKAQQRILELESQLEALTDDLERLSEHSEVYLELAEYQRAKK</sequence>
<protein>
    <submittedName>
        <fullName evidence="2">Uncharacterized protein</fullName>
    </submittedName>
</protein>
<reference evidence="2 3" key="1">
    <citation type="submission" date="2023-03" db="EMBL/GenBank/DDBJ databases">
        <title>Draft genome sequence of Thalassotalea eurytherma JCM 18482T.</title>
        <authorList>
            <person name="Sawabe T."/>
        </authorList>
    </citation>
    <scope>NUCLEOTIDE SEQUENCE [LARGE SCALE GENOMIC DNA]</scope>
    <source>
        <strain evidence="2 3">JCM 18482</strain>
    </source>
</reference>
<evidence type="ECO:0000256" key="1">
    <source>
        <dbReference type="SAM" id="Coils"/>
    </source>
</evidence>
<keyword evidence="3" id="KW-1185">Reference proteome</keyword>
<feature type="coiled-coil region" evidence="1">
    <location>
        <begin position="107"/>
        <end position="141"/>
    </location>
</feature>
<keyword evidence="1" id="KW-0175">Coiled coil</keyword>
<name>A0ABQ6H2W2_9GAMM</name>
<accession>A0ABQ6H2W2</accession>